<feature type="region of interest" description="Disordered" evidence="1">
    <location>
        <begin position="51"/>
        <end position="80"/>
    </location>
</feature>
<dbReference type="Proteomes" id="UP000681720">
    <property type="component" value="Unassembled WGS sequence"/>
</dbReference>
<name>A0A8S2Z830_9BILA</name>
<evidence type="ECO:0000313" key="3">
    <source>
        <dbReference type="Proteomes" id="UP000681720"/>
    </source>
</evidence>
<evidence type="ECO:0000313" key="2">
    <source>
        <dbReference type="EMBL" id="CAF4617604.1"/>
    </source>
</evidence>
<reference evidence="2" key="1">
    <citation type="submission" date="2021-02" db="EMBL/GenBank/DDBJ databases">
        <authorList>
            <person name="Nowell W R."/>
        </authorList>
    </citation>
    <scope>NUCLEOTIDE SEQUENCE</scope>
</reference>
<sequence>DDNENNDEDDGSLELEHYERLVLMLDEWKKTMINRIESIYKSKVQRLRDEFEGQQAARRRSQTEQTNKIEIDDEKEKVQL</sequence>
<feature type="compositionally biased region" description="Basic and acidic residues" evidence="1">
    <location>
        <begin position="67"/>
        <end position="80"/>
    </location>
</feature>
<gene>
    <name evidence="2" type="ORF">GIL414_LOCUS39628</name>
</gene>
<accession>A0A8S2Z830</accession>
<evidence type="ECO:0000256" key="1">
    <source>
        <dbReference type="SAM" id="MobiDB-lite"/>
    </source>
</evidence>
<proteinExistence type="predicted"/>
<protein>
    <submittedName>
        <fullName evidence="2">Uncharacterized protein</fullName>
    </submittedName>
</protein>
<feature type="non-terminal residue" evidence="2">
    <location>
        <position position="1"/>
    </location>
</feature>
<feature type="non-terminal residue" evidence="2">
    <location>
        <position position="80"/>
    </location>
</feature>
<dbReference type="AlphaFoldDB" id="A0A8S2Z830"/>
<organism evidence="2 3">
    <name type="scientific">Rotaria magnacalcarata</name>
    <dbReference type="NCBI Taxonomy" id="392030"/>
    <lineage>
        <taxon>Eukaryota</taxon>
        <taxon>Metazoa</taxon>
        <taxon>Spiralia</taxon>
        <taxon>Gnathifera</taxon>
        <taxon>Rotifera</taxon>
        <taxon>Eurotatoria</taxon>
        <taxon>Bdelloidea</taxon>
        <taxon>Philodinida</taxon>
        <taxon>Philodinidae</taxon>
        <taxon>Rotaria</taxon>
    </lineage>
</organism>
<comment type="caution">
    <text evidence="2">The sequence shown here is derived from an EMBL/GenBank/DDBJ whole genome shotgun (WGS) entry which is preliminary data.</text>
</comment>
<dbReference type="EMBL" id="CAJOBJ010107916">
    <property type="protein sequence ID" value="CAF4617604.1"/>
    <property type="molecule type" value="Genomic_DNA"/>
</dbReference>